<evidence type="ECO:0000256" key="1">
    <source>
        <dbReference type="SAM" id="MobiDB-lite"/>
    </source>
</evidence>
<reference evidence="4" key="1">
    <citation type="journal article" date="2019" name="Int. J. Syst. Evol. Microbiol.">
        <title>The Global Catalogue of Microorganisms (GCM) 10K type strain sequencing project: providing services to taxonomists for standard genome sequencing and annotation.</title>
        <authorList>
            <consortium name="The Broad Institute Genomics Platform"/>
            <consortium name="The Broad Institute Genome Sequencing Center for Infectious Disease"/>
            <person name="Wu L."/>
            <person name="Ma J."/>
        </authorList>
    </citation>
    <scope>NUCLEOTIDE SEQUENCE [LARGE SCALE GENOMIC DNA]</scope>
    <source>
        <strain evidence="4">IBRC-M 10908</strain>
    </source>
</reference>
<dbReference type="PANTHER" id="PTHR23355">
    <property type="entry name" value="RIBONUCLEASE"/>
    <property type="match status" value="1"/>
</dbReference>
<comment type="caution">
    <text evidence="3">The sequence shown here is derived from an EMBL/GenBank/DDBJ whole genome shotgun (WGS) entry which is preliminary data.</text>
</comment>
<dbReference type="InterPro" id="IPR012340">
    <property type="entry name" value="NA-bd_OB-fold"/>
</dbReference>
<dbReference type="EMBL" id="JBHSDK010000026">
    <property type="protein sequence ID" value="MFC4336960.1"/>
    <property type="molecule type" value="Genomic_DNA"/>
</dbReference>
<organism evidence="3 4">
    <name type="scientific">Salininema proteolyticum</name>
    <dbReference type="NCBI Taxonomy" id="1607685"/>
    <lineage>
        <taxon>Bacteria</taxon>
        <taxon>Bacillati</taxon>
        <taxon>Actinomycetota</taxon>
        <taxon>Actinomycetes</taxon>
        <taxon>Glycomycetales</taxon>
        <taxon>Glycomycetaceae</taxon>
        <taxon>Salininema</taxon>
    </lineage>
</organism>
<protein>
    <submittedName>
        <fullName evidence="3">RNB domain-containing ribonuclease</fullName>
    </submittedName>
</protein>
<dbReference type="RefSeq" id="WP_380623424.1">
    <property type="nucleotide sequence ID" value="NZ_JBHSDK010000026.1"/>
</dbReference>
<accession>A0ABV8U1H1</accession>
<sequence length="622" mass="68414">MGESRQQAGGGARALPGIMIDSATTKDRDDAVWVEARSDGGFDLWVHVAAAADAVPWDSSADMRARERMHTRYGRTRTRSMLPERVEKSASLREAGDETQSTLAVHARLDASATVVSREVFRGAMTRAHAISYEEAAAATDDPAHALHRPVALADTLARRLLDQRRANGALAFYDLNSGFATDEDGRLVRLETTSRNSGYIVVQEFMILANYLIAEWAAETETPLLFRNHRMSPMNGSGTDLRRELDEVALSGDAESYNLLRARLRLVASRAGYGTVIGGHHGLQLPYYTHATSPLRRYADLVNQRIIFDRLDGRDAHYDFERLEELGEDLTERLHAEKEEKSEYFRTEARRMAAAKLESGDYSGLDTSEFNRVLKVALADGEVPAELIRAASGRYEAGRLELRDMAEIYFAQGHPEMERLRGRINADLADESFRAPTMLNWYLQEQYQGPILPGDLTWNESTTPVKPVPLHSASVTVRLGEGFRTSPERRRHSKKEARSQAVLALLAELAGLEDLSADAGAPGGSENVKPVPDGLEAVQIATIYASRRHIRDLDFAFKATKDAASRFRCKATAVIEGGEGEGLETLGEGPSKKAAKKAAAAELNRLVEERLGLSPTTPAGG</sequence>
<dbReference type="PANTHER" id="PTHR23355:SF9">
    <property type="entry name" value="DIS3-LIKE EXONUCLEASE 2"/>
    <property type="match status" value="1"/>
</dbReference>
<proteinExistence type="predicted"/>
<dbReference type="SUPFAM" id="SSF50249">
    <property type="entry name" value="Nucleic acid-binding proteins"/>
    <property type="match status" value="1"/>
</dbReference>
<evidence type="ECO:0000313" key="4">
    <source>
        <dbReference type="Proteomes" id="UP001595823"/>
    </source>
</evidence>
<dbReference type="SMART" id="SM00955">
    <property type="entry name" value="RNB"/>
    <property type="match status" value="1"/>
</dbReference>
<name>A0ABV8U1H1_9ACTN</name>
<evidence type="ECO:0000259" key="2">
    <source>
        <dbReference type="SMART" id="SM00955"/>
    </source>
</evidence>
<dbReference type="InterPro" id="IPR001900">
    <property type="entry name" value="RNase_II/R"/>
</dbReference>
<gene>
    <name evidence="3" type="ORF">ACFPET_17290</name>
</gene>
<feature type="domain" description="RNB" evidence="2">
    <location>
        <begin position="13"/>
        <end position="314"/>
    </location>
</feature>
<evidence type="ECO:0000313" key="3">
    <source>
        <dbReference type="EMBL" id="MFC4336960.1"/>
    </source>
</evidence>
<keyword evidence="4" id="KW-1185">Reference proteome</keyword>
<dbReference type="Proteomes" id="UP001595823">
    <property type="component" value="Unassembled WGS sequence"/>
</dbReference>
<dbReference type="Pfam" id="PF00773">
    <property type="entry name" value="RNB"/>
    <property type="match status" value="1"/>
</dbReference>
<dbReference type="InterPro" id="IPR050180">
    <property type="entry name" value="RNR_Ribonuclease"/>
</dbReference>
<feature type="region of interest" description="Disordered" evidence="1">
    <location>
        <begin position="1"/>
        <end position="21"/>
    </location>
</feature>